<dbReference type="OrthoDB" id="5226580at2759"/>
<feature type="coiled-coil region" evidence="6">
    <location>
        <begin position="64"/>
        <end position="91"/>
    </location>
</feature>
<dbReference type="InterPro" id="IPR036864">
    <property type="entry name" value="Zn2-C6_fun-type_DNA-bd_sf"/>
</dbReference>
<accession>A0A9N9LZ62</accession>
<evidence type="ECO:0000256" key="2">
    <source>
        <dbReference type="ARBA" id="ARBA00023015"/>
    </source>
</evidence>
<dbReference type="EMBL" id="CAJVRM010000746">
    <property type="protein sequence ID" value="CAG8983990.1"/>
    <property type="molecule type" value="Genomic_DNA"/>
</dbReference>
<evidence type="ECO:0000256" key="4">
    <source>
        <dbReference type="ARBA" id="ARBA00023163"/>
    </source>
</evidence>
<gene>
    <name evidence="9" type="ORF">HYALB_00009592</name>
</gene>
<keyword evidence="6" id="KW-0175">Coiled coil</keyword>
<evidence type="ECO:0000256" key="3">
    <source>
        <dbReference type="ARBA" id="ARBA00023125"/>
    </source>
</evidence>
<evidence type="ECO:0000259" key="8">
    <source>
        <dbReference type="PROSITE" id="PS50048"/>
    </source>
</evidence>
<dbReference type="PANTHER" id="PTHR31845">
    <property type="entry name" value="FINGER DOMAIN PROTEIN, PUTATIVE-RELATED"/>
    <property type="match status" value="1"/>
</dbReference>
<dbReference type="SUPFAM" id="SSF57701">
    <property type="entry name" value="Zn2/Cys6 DNA-binding domain"/>
    <property type="match status" value="1"/>
</dbReference>
<evidence type="ECO:0000313" key="10">
    <source>
        <dbReference type="Proteomes" id="UP000701801"/>
    </source>
</evidence>
<dbReference type="CDD" id="cd00067">
    <property type="entry name" value="GAL4"/>
    <property type="match status" value="1"/>
</dbReference>
<dbReference type="PANTHER" id="PTHR31845:SF39">
    <property type="entry name" value="TRANSCRIPTION FACTOR PBCR-RELATED"/>
    <property type="match status" value="1"/>
</dbReference>
<proteinExistence type="predicted"/>
<dbReference type="Proteomes" id="UP000701801">
    <property type="component" value="Unassembled WGS sequence"/>
</dbReference>
<dbReference type="Gene3D" id="4.10.240.10">
    <property type="entry name" value="Zn(2)-C6 fungal-type DNA-binding domain"/>
    <property type="match status" value="1"/>
</dbReference>
<feature type="region of interest" description="Disordered" evidence="7">
    <location>
        <begin position="113"/>
        <end position="134"/>
    </location>
</feature>
<keyword evidence="2" id="KW-0805">Transcription regulation</keyword>
<dbReference type="PROSITE" id="PS50048">
    <property type="entry name" value="ZN2_CY6_FUNGAL_2"/>
    <property type="match status" value="1"/>
</dbReference>
<dbReference type="GO" id="GO:0000976">
    <property type="term" value="F:transcription cis-regulatory region binding"/>
    <property type="evidence" value="ECO:0007669"/>
    <property type="project" value="TreeGrafter"/>
</dbReference>
<feature type="domain" description="Zn(2)-C6 fungal-type" evidence="8">
    <location>
        <begin position="17"/>
        <end position="55"/>
    </location>
</feature>
<dbReference type="GO" id="GO:0000981">
    <property type="term" value="F:DNA-binding transcription factor activity, RNA polymerase II-specific"/>
    <property type="evidence" value="ECO:0007669"/>
    <property type="project" value="InterPro"/>
</dbReference>
<evidence type="ECO:0000256" key="5">
    <source>
        <dbReference type="ARBA" id="ARBA00023242"/>
    </source>
</evidence>
<dbReference type="InterPro" id="IPR051089">
    <property type="entry name" value="prtT"/>
</dbReference>
<dbReference type="GO" id="GO:0008270">
    <property type="term" value="F:zinc ion binding"/>
    <property type="evidence" value="ECO:0007669"/>
    <property type="project" value="InterPro"/>
</dbReference>
<dbReference type="AlphaFoldDB" id="A0A9N9LZ62"/>
<keyword evidence="5" id="KW-0539">Nucleus</keyword>
<keyword evidence="3" id="KW-0238">DNA-binding</keyword>
<reference evidence="9" key="1">
    <citation type="submission" date="2021-07" db="EMBL/GenBank/DDBJ databases">
        <authorList>
            <person name="Durling M."/>
        </authorList>
    </citation>
    <scope>NUCLEOTIDE SEQUENCE</scope>
</reference>
<evidence type="ECO:0000256" key="1">
    <source>
        <dbReference type="ARBA" id="ARBA00004123"/>
    </source>
</evidence>
<protein>
    <recommendedName>
        <fullName evidence="8">Zn(2)-C6 fungal-type domain-containing protein</fullName>
    </recommendedName>
</protein>
<organism evidence="9 10">
    <name type="scientific">Hymenoscyphus albidus</name>
    <dbReference type="NCBI Taxonomy" id="595503"/>
    <lineage>
        <taxon>Eukaryota</taxon>
        <taxon>Fungi</taxon>
        <taxon>Dikarya</taxon>
        <taxon>Ascomycota</taxon>
        <taxon>Pezizomycotina</taxon>
        <taxon>Leotiomycetes</taxon>
        <taxon>Helotiales</taxon>
        <taxon>Helotiaceae</taxon>
        <taxon>Hymenoscyphus</taxon>
    </lineage>
</organism>
<evidence type="ECO:0000313" key="9">
    <source>
        <dbReference type="EMBL" id="CAG8983990.1"/>
    </source>
</evidence>
<name>A0A9N9LZ62_9HELO</name>
<keyword evidence="4" id="KW-0804">Transcription</keyword>
<dbReference type="CDD" id="cd12148">
    <property type="entry name" value="fungal_TF_MHR"/>
    <property type="match status" value="1"/>
</dbReference>
<keyword evidence="10" id="KW-1185">Reference proteome</keyword>
<evidence type="ECO:0000256" key="7">
    <source>
        <dbReference type="SAM" id="MobiDB-lite"/>
    </source>
</evidence>
<dbReference type="GO" id="GO:0005634">
    <property type="term" value="C:nucleus"/>
    <property type="evidence" value="ECO:0007669"/>
    <property type="project" value="UniProtKB-SubCell"/>
</dbReference>
<evidence type="ECO:0000256" key="6">
    <source>
        <dbReference type="SAM" id="Coils"/>
    </source>
</evidence>
<dbReference type="InterPro" id="IPR001138">
    <property type="entry name" value="Zn2Cys6_DnaBD"/>
</dbReference>
<comment type="caution">
    <text evidence="9">The sequence shown here is derived from an EMBL/GenBank/DDBJ whole genome shotgun (WGS) entry which is preliminary data.</text>
</comment>
<dbReference type="SMART" id="SM00066">
    <property type="entry name" value="GAL4"/>
    <property type="match status" value="1"/>
</dbReference>
<sequence length="277" mass="31240">MENRPPKNTSDPHLNRACDACRLHKVRCLPNTSTTTFPNSKACERCLKTDRNCVFTAPVKRRQRKRTDTRVAELEREVEAMKNHFDKRKTAAKPLTADEKLAAEARNLGTIQTSHFLPTSPSGERTSPTPGNISTVSSQLDVIDRGILTWESAEKLFHIFNTDLYQHYPCVYFPPGTSAENIRRTKPTLFFAVIAAASGKTEPHLYSTLNSEVVASYVQRTIIDLELAQAEIVTCIWYYPPGNWVALKFYEYINMATTMALSIGLGTNPNVSKRRWG</sequence>
<comment type="subcellular location">
    <subcellularLocation>
        <location evidence="1">Nucleus</location>
    </subcellularLocation>
</comment>